<name>A0ABQ6ND61_9STRA</name>
<protein>
    <submittedName>
        <fullName evidence="2">Uncharacterized protein</fullName>
    </submittedName>
</protein>
<evidence type="ECO:0000256" key="1">
    <source>
        <dbReference type="SAM" id="MobiDB-lite"/>
    </source>
</evidence>
<feature type="compositionally biased region" description="Acidic residues" evidence="1">
    <location>
        <begin position="37"/>
        <end position="50"/>
    </location>
</feature>
<keyword evidence="3" id="KW-1185">Reference proteome</keyword>
<evidence type="ECO:0000313" key="2">
    <source>
        <dbReference type="EMBL" id="GMI54643.1"/>
    </source>
</evidence>
<dbReference type="Proteomes" id="UP001165060">
    <property type="component" value="Unassembled WGS sequence"/>
</dbReference>
<proteinExistence type="predicted"/>
<feature type="compositionally biased region" description="Low complexity" evidence="1">
    <location>
        <begin position="663"/>
        <end position="674"/>
    </location>
</feature>
<comment type="caution">
    <text evidence="2">The sequence shown here is derived from an EMBL/GenBank/DDBJ whole genome shotgun (WGS) entry which is preliminary data.</text>
</comment>
<feature type="compositionally biased region" description="Low complexity" evidence="1">
    <location>
        <begin position="51"/>
        <end position="60"/>
    </location>
</feature>
<feature type="region of interest" description="Disordered" evidence="1">
    <location>
        <begin position="653"/>
        <end position="693"/>
    </location>
</feature>
<dbReference type="EMBL" id="BRYB01006667">
    <property type="protein sequence ID" value="GMI54643.1"/>
    <property type="molecule type" value="Genomic_DNA"/>
</dbReference>
<gene>
    <name evidence="2" type="ORF">TeGR_g2928</name>
</gene>
<reference evidence="2 3" key="1">
    <citation type="journal article" date="2023" name="Commun. Biol.">
        <title>Genome analysis of Parmales, the sister group of diatoms, reveals the evolutionary specialization of diatoms from phago-mixotrophs to photoautotrophs.</title>
        <authorList>
            <person name="Ban H."/>
            <person name="Sato S."/>
            <person name="Yoshikawa S."/>
            <person name="Yamada K."/>
            <person name="Nakamura Y."/>
            <person name="Ichinomiya M."/>
            <person name="Sato N."/>
            <person name="Blanc-Mathieu R."/>
            <person name="Endo H."/>
            <person name="Kuwata A."/>
            <person name="Ogata H."/>
        </authorList>
    </citation>
    <scope>NUCLEOTIDE SEQUENCE [LARGE SCALE GENOMIC DNA]</scope>
</reference>
<accession>A0ABQ6ND61</accession>
<evidence type="ECO:0000313" key="3">
    <source>
        <dbReference type="Proteomes" id="UP001165060"/>
    </source>
</evidence>
<feature type="region of interest" description="Disordered" evidence="1">
    <location>
        <begin position="1"/>
        <end position="70"/>
    </location>
</feature>
<feature type="compositionally biased region" description="Polar residues" evidence="1">
    <location>
        <begin position="1"/>
        <end position="10"/>
    </location>
</feature>
<feature type="compositionally biased region" description="Acidic residues" evidence="1">
    <location>
        <begin position="61"/>
        <end position="70"/>
    </location>
</feature>
<feature type="compositionally biased region" description="Basic and acidic residues" evidence="1">
    <location>
        <begin position="13"/>
        <end position="24"/>
    </location>
</feature>
<sequence>MGNDASSAGESASWKEEGNLRSPRDGPCSAPGGADASAEEEMEGDADDDSSASSAGYASDGSEEFGEEDGEWSAFLSARASVLSDNARMKEVVGWFLHPELPVPRGAQARCYFSRASAPLEWLSESEPVLGVVDWELEEERAERAECRAANEEMREVVSWFFKPSKPVPSGSTARCFFDRASADVKWLSNDPASGGLLGVVDQDEQEAEAEERAEALAAVREMKEVVSWFFKPSKPVPNGSTARCFFDRASADVKWLSEDPAADNLLGVVDQDEQEAEAEERAEALAAVREMKEVVSWFFKPFAPVPNGSTARCFFDRASADVKWLSADPSSEGVLGVVDQDEQLSEAEERAEALAAAAEMKEVVSWFFKPSKPVPNGSTARCFFDRASAEVKWLSADPSSDNLLGVVDQDEQLSEAEERAEALAAAAEMKEVISWFLHPELPVPSTVPGRCFFDRASAPEQETLEASAARALALADVAEQREVAAWFMAPGKPVLPSIPARCYYGRASAEPRESFEEAEQRAEALQDAAAMKAVARWFTQPGAPVPSSVPGRSYFGRASAPEQETFEAAEERASALVANAHTKAIMSWFTKPGAPVPKGVPSRNYFNRGASADANITTKRVRGESAMDMFEMEDEEGRFARSDSGTDAWVKMNGRPGMLDTEGANAEAAGKEGNLSRSPSSTMLFPGDEVGY</sequence>
<organism evidence="2 3">
    <name type="scientific">Tetraparma gracilis</name>
    <dbReference type="NCBI Taxonomy" id="2962635"/>
    <lineage>
        <taxon>Eukaryota</taxon>
        <taxon>Sar</taxon>
        <taxon>Stramenopiles</taxon>
        <taxon>Ochrophyta</taxon>
        <taxon>Bolidophyceae</taxon>
        <taxon>Parmales</taxon>
        <taxon>Triparmaceae</taxon>
        <taxon>Tetraparma</taxon>
    </lineage>
</organism>